<name>A0A2A2KLP8_9BILA</name>
<reference evidence="2 3" key="1">
    <citation type="journal article" date="2017" name="Curr. Biol.">
        <title>Genome architecture and evolution of a unichromosomal asexual nematode.</title>
        <authorList>
            <person name="Fradin H."/>
            <person name="Zegar C."/>
            <person name="Gutwein M."/>
            <person name="Lucas J."/>
            <person name="Kovtun M."/>
            <person name="Corcoran D."/>
            <person name="Baugh L.R."/>
            <person name="Kiontke K."/>
            <person name="Gunsalus K."/>
            <person name="Fitch D.H."/>
            <person name="Piano F."/>
        </authorList>
    </citation>
    <scope>NUCLEOTIDE SEQUENCE [LARGE SCALE GENOMIC DNA]</scope>
    <source>
        <strain evidence="2">PF1309</strain>
    </source>
</reference>
<dbReference type="EMBL" id="LIAE01008259">
    <property type="protein sequence ID" value="PAV74865.1"/>
    <property type="molecule type" value="Genomic_DNA"/>
</dbReference>
<evidence type="ECO:0000256" key="1">
    <source>
        <dbReference type="ARBA" id="ARBA00009820"/>
    </source>
</evidence>
<gene>
    <name evidence="2" type="ORF">WR25_23024</name>
</gene>
<dbReference type="Pfam" id="PF07676">
    <property type="entry name" value="PD40"/>
    <property type="match status" value="1"/>
</dbReference>
<accession>A0A2A2KLP8</accession>
<protein>
    <recommendedName>
        <fullName evidence="4">Dipeptidylpeptidase IV N-terminal domain-containing protein</fullName>
    </recommendedName>
</protein>
<evidence type="ECO:0000313" key="2">
    <source>
        <dbReference type="EMBL" id="PAV74865.1"/>
    </source>
</evidence>
<dbReference type="AlphaFoldDB" id="A0A2A2KLP8"/>
<comment type="caution">
    <text evidence="2">The sequence shown here is derived from an EMBL/GenBank/DDBJ whole genome shotgun (WGS) entry which is preliminary data.</text>
</comment>
<dbReference type="PANTHER" id="PTHR36842:SF1">
    <property type="entry name" value="PROTEIN TOLB"/>
    <property type="match status" value="1"/>
</dbReference>
<organism evidence="2 3">
    <name type="scientific">Diploscapter pachys</name>
    <dbReference type="NCBI Taxonomy" id="2018661"/>
    <lineage>
        <taxon>Eukaryota</taxon>
        <taxon>Metazoa</taxon>
        <taxon>Ecdysozoa</taxon>
        <taxon>Nematoda</taxon>
        <taxon>Chromadorea</taxon>
        <taxon>Rhabditida</taxon>
        <taxon>Rhabditina</taxon>
        <taxon>Rhabditomorpha</taxon>
        <taxon>Rhabditoidea</taxon>
        <taxon>Rhabditidae</taxon>
        <taxon>Diploscapter</taxon>
    </lineage>
</organism>
<dbReference type="PANTHER" id="PTHR36842">
    <property type="entry name" value="PROTEIN TOLB HOMOLOG"/>
    <property type="match status" value="1"/>
</dbReference>
<keyword evidence="3" id="KW-1185">Reference proteome</keyword>
<evidence type="ECO:0008006" key="4">
    <source>
        <dbReference type="Google" id="ProtNLM"/>
    </source>
</evidence>
<proteinExistence type="inferred from homology"/>
<dbReference type="InterPro" id="IPR011659">
    <property type="entry name" value="WD40"/>
</dbReference>
<comment type="similarity">
    <text evidence="1">Belongs to the TolB family.</text>
</comment>
<dbReference type="InterPro" id="IPR011042">
    <property type="entry name" value="6-blade_b-propeller_TolB-like"/>
</dbReference>
<dbReference type="Gene3D" id="2.120.10.30">
    <property type="entry name" value="TolB, C-terminal domain"/>
    <property type="match status" value="1"/>
</dbReference>
<dbReference type="OrthoDB" id="43744at2759"/>
<dbReference type="Proteomes" id="UP000218231">
    <property type="component" value="Unassembled WGS sequence"/>
</dbReference>
<sequence>MNADGSGQQRISFGGGRYATPVWSPRGDLIAFTKLGGNFRIGIMSPSGSGERILTDGWQDEGPSWSPNGRVITFYRSTPGSSGKADLWMVDLTGQVERKIPTPLDGSDPAWGPLRP</sequence>
<dbReference type="STRING" id="2018661.A0A2A2KLP8"/>
<evidence type="ECO:0000313" key="3">
    <source>
        <dbReference type="Proteomes" id="UP000218231"/>
    </source>
</evidence>
<dbReference type="SUPFAM" id="SSF69304">
    <property type="entry name" value="Tricorn protease N-terminal domain"/>
    <property type="match status" value="1"/>
</dbReference>